<name>A0A2A3YHZ7_9MICO</name>
<feature type="transmembrane region" description="Helical" evidence="1">
    <location>
        <begin position="38"/>
        <end position="60"/>
    </location>
</feature>
<dbReference type="OrthoDB" id="4794174at2"/>
<keyword evidence="1" id="KW-0812">Transmembrane</keyword>
<evidence type="ECO:0000256" key="1">
    <source>
        <dbReference type="SAM" id="Phobius"/>
    </source>
</evidence>
<dbReference type="EMBL" id="NRGR01000019">
    <property type="protein sequence ID" value="PCC38898.1"/>
    <property type="molecule type" value="Genomic_DNA"/>
</dbReference>
<keyword evidence="1" id="KW-0472">Membrane</keyword>
<reference evidence="2 3" key="1">
    <citation type="journal article" date="2017" name="Elife">
        <title>Extensive horizontal gene transfer in cheese-associated bacteria.</title>
        <authorList>
            <person name="Bonham K.S."/>
            <person name="Wolfe B.E."/>
            <person name="Dutton R.J."/>
        </authorList>
    </citation>
    <scope>NUCLEOTIDE SEQUENCE [LARGE SCALE GENOMIC DNA]</scope>
    <source>
        <strain evidence="2 3">341_9</strain>
    </source>
</reference>
<keyword evidence="3" id="KW-1185">Reference proteome</keyword>
<dbReference type="Proteomes" id="UP000218598">
    <property type="component" value="Unassembled WGS sequence"/>
</dbReference>
<evidence type="ECO:0000313" key="2">
    <source>
        <dbReference type="EMBL" id="PCC38898.1"/>
    </source>
</evidence>
<protein>
    <recommendedName>
        <fullName evidence="4">ATP synthase protein I2</fullName>
    </recommendedName>
</protein>
<evidence type="ECO:0000313" key="3">
    <source>
        <dbReference type="Proteomes" id="UP000218598"/>
    </source>
</evidence>
<dbReference type="AlphaFoldDB" id="A0A2A3YHZ7"/>
<sequence>MGDRAMQRAVLLALVVGLVLDAIVITVAAVTADGPALIGALIGTGLTLVVVLPTLVIAVIGRRMTPVTMAAGVLGSWAVKMLIVILVLIVVRDLASVSTRWIGLALLVGAVSAVTVEVTLLMRSRQPLDVEPVAAPPEDDA</sequence>
<feature type="transmembrane region" description="Helical" evidence="1">
    <location>
        <begin position="101"/>
        <end position="122"/>
    </location>
</feature>
<feature type="transmembrane region" description="Helical" evidence="1">
    <location>
        <begin position="67"/>
        <end position="89"/>
    </location>
</feature>
<organism evidence="2 3">
    <name type="scientific">Brachybacterium alimentarium</name>
    <dbReference type="NCBI Taxonomy" id="47845"/>
    <lineage>
        <taxon>Bacteria</taxon>
        <taxon>Bacillati</taxon>
        <taxon>Actinomycetota</taxon>
        <taxon>Actinomycetes</taxon>
        <taxon>Micrococcales</taxon>
        <taxon>Dermabacteraceae</taxon>
        <taxon>Brachybacterium</taxon>
    </lineage>
</organism>
<comment type="caution">
    <text evidence="2">The sequence shown here is derived from an EMBL/GenBank/DDBJ whole genome shotgun (WGS) entry which is preliminary data.</text>
</comment>
<accession>A0A2A3YHZ7</accession>
<gene>
    <name evidence="2" type="ORF">CIK66_11085</name>
</gene>
<evidence type="ECO:0008006" key="4">
    <source>
        <dbReference type="Google" id="ProtNLM"/>
    </source>
</evidence>
<proteinExistence type="predicted"/>
<keyword evidence="1" id="KW-1133">Transmembrane helix</keyword>